<dbReference type="Proteomes" id="UP000790787">
    <property type="component" value="Chromosome 22"/>
</dbReference>
<sequence length="113" mass="13194">MAINLNVHELLVMGDSDLLIRQAQGDWETRDIKIIPYRQCVEDLSKRFKSIEFRYIPKFHNELVDALATLASMLPYPINTHIDPLEIQIQDQHGYCNKIEVEPGAEPWYLDIK</sequence>
<keyword evidence="1" id="KW-1185">Reference proteome</keyword>
<accession>A0AC58TNR6</accession>
<evidence type="ECO:0000313" key="2">
    <source>
        <dbReference type="RefSeq" id="XP_075098856.1"/>
    </source>
</evidence>
<evidence type="ECO:0000313" key="1">
    <source>
        <dbReference type="Proteomes" id="UP000790787"/>
    </source>
</evidence>
<name>A0AC58TNR6_TOBAC</name>
<gene>
    <name evidence="2" type="primary">LOC142175766</name>
</gene>
<dbReference type="RefSeq" id="XP_075098856.1">
    <property type="nucleotide sequence ID" value="XM_075242755.1"/>
</dbReference>
<proteinExistence type="predicted"/>
<protein>
    <submittedName>
        <fullName evidence="2">Uncharacterized protein LOC142175766</fullName>
    </submittedName>
</protein>
<reference evidence="1" key="1">
    <citation type="journal article" date="2014" name="Nat. Commun.">
        <title>The tobacco genome sequence and its comparison with those of tomato and potato.</title>
        <authorList>
            <person name="Sierro N."/>
            <person name="Battey J.N."/>
            <person name="Ouadi S."/>
            <person name="Bakaher N."/>
            <person name="Bovet L."/>
            <person name="Willig A."/>
            <person name="Goepfert S."/>
            <person name="Peitsch M.C."/>
            <person name="Ivanov N.V."/>
        </authorList>
    </citation>
    <scope>NUCLEOTIDE SEQUENCE [LARGE SCALE GENOMIC DNA]</scope>
</reference>
<organism evidence="1 2">
    <name type="scientific">Nicotiana tabacum</name>
    <name type="common">Common tobacco</name>
    <dbReference type="NCBI Taxonomy" id="4097"/>
    <lineage>
        <taxon>Eukaryota</taxon>
        <taxon>Viridiplantae</taxon>
        <taxon>Streptophyta</taxon>
        <taxon>Embryophyta</taxon>
        <taxon>Tracheophyta</taxon>
        <taxon>Spermatophyta</taxon>
        <taxon>Magnoliopsida</taxon>
        <taxon>eudicotyledons</taxon>
        <taxon>Gunneridae</taxon>
        <taxon>Pentapetalae</taxon>
        <taxon>asterids</taxon>
        <taxon>lamiids</taxon>
        <taxon>Solanales</taxon>
        <taxon>Solanaceae</taxon>
        <taxon>Nicotianoideae</taxon>
        <taxon>Nicotianeae</taxon>
        <taxon>Nicotiana</taxon>
    </lineage>
</organism>
<reference evidence="2" key="2">
    <citation type="submission" date="2025-08" db="UniProtKB">
        <authorList>
            <consortium name="RefSeq"/>
        </authorList>
    </citation>
    <scope>IDENTIFICATION</scope>
    <source>
        <tissue evidence="2">Leaf</tissue>
    </source>
</reference>